<comment type="caution">
    <text evidence="1">The sequence shown here is derived from an EMBL/GenBank/DDBJ whole genome shotgun (WGS) entry which is preliminary data.</text>
</comment>
<gene>
    <name evidence="1" type="ORF">RPERSI_LOCUS34351</name>
</gene>
<reference evidence="1" key="1">
    <citation type="submission" date="2021-06" db="EMBL/GenBank/DDBJ databases">
        <authorList>
            <person name="Kallberg Y."/>
            <person name="Tangrot J."/>
            <person name="Rosling A."/>
        </authorList>
    </citation>
    <scope>NUCLEOTIDE SEQUENCE</scope>
    <source>
        <strain evidence="1">MA461A</strain>
    </source>
</reference>
<proteinExistence type="predicted"/>
<feature type="non-terminal residue" evidence="1">
    <location>
        <position position="1"/>
    </location>
</feature>
<dbReference type="Proteomes" id="UP000789920">
    <property type="component" value="Unassembled WGS sequence"/>
</dbReference>
<protein>
    <submittedName>
        <fullName evidence="1">14763_t:CDS:1</fullName>
    </submittedName>
</protein>
<evidence type="ECO:0000313" key="2">
    <source>
        <dbReference type="Proteomes" id="UP000789920"/>
    </source>
</evidence>
<keyword evidence="2" id="KW-1185">Reference proteome</keyword>
<feature type="non-terminal residue" evidence="1">
    <location>
        <position position="72"/>
    </location>
</feature>
<name>A0ACA9SSV6_9GLOM</name>
<organism evidence="1 2">
    <name type="scientific">Racocetra persica</name>
    <dbReference type="NCBI Taxonomy" id="160502"/>
    <lineage>
        <taxon>Eukaryota</taxon>
        <taxon>Fungi</taxon>
        <taxon>Fungi incertae sedis</taxon>
        <taxon>Mucoromycota</taxon>
        <taxon>Glomeromycotina</taxon>
        <taxon>Glomeromycetes</taxon>
        <taxon>Diversisporales</taxon>
        <taxon>Gigasporaceae</taxon>
        <taxon>Racocetra</taxon>
    </lineage>
</organism>
<sequence>KTYKVLTDDLSKQIVKLQEIELLKQKNNFLKDEASNYQVALSRTTSYRLADDDQNNSVYLTEDINKLYDKVS</sequence>
<accession>A0ACA9SSV6</accession>
<evidence type="ECO:0000313" key="1">
    <source>
        <dbReference type="EMBL" id="CAG8846862.1"/>
    </source>
</evidence>
<dbReference type="EMBL" id="CAJVQC010153200">
    <property type="protein sequence ID" value="CAG8846862.1"/>
    <property type="molecule type" value="Genomic_DNA"/>
</dbReference>